<dbReference type="RefSeq" id="WP_123388728.1">
    <property type="nucleotide sequence ID" value="NZ_RKHO01000001.1"/>
</dbReference>
<organism evidence="1 2">
    <name type="scientific">Nocardioides aurantiacus</name>
    <dbReference type="NCBI Taxonomy" id="86796"/>
    <lineage>
        <taxon>Bacteria</taxon>
        <taxon>Bacillati</taxon>
        <taxon>Actinomycetota</taxon>
        <taxon>Actinomycetes</taxon>
        <taxon>Propionibacteriales</taxon>
        <taxon>Nocardioidaceae</taxon>
        <taxon>Nocardioides</taxon>
    </lineage>
</organism>
<accession>A0A3N2CPV2</accession>
<dbReference type="Proteomes" id="UP000281738">
    <property type="component" value="Unassembled WGS sequence"/>
</dbReference>
<dbReference type="OrthoDB" id="3829574at2"/>
<keyword evidence="2" id="KW-1185">Reference proteome</keyword>
<dbReference type="EMBL" id="RKHO01000001">
    <property type="protein sequence ID" value="ROR89354.1"/>
    <property type="molecule type" value="Genomic_DNA"/>
</dbReference>
<reference evidence="1 2" key="1">
    <citation type="submission" date="2018-11" db="EMBL/GenBank/DDBJ databases">
        <title>Sequencing the genomes of 1000 actinobacteria strains.</title>
        <authorList>
            <person name="Klenk H.-P."/>
        </authorList>
    </citation>
    <scope>NUCLEOTIDE SEQUENCE [LARGE SCALE GENOMIC DNA]</scope>
    <source>
        <strain evidence="1 2">DSM 12652</strain>
    </source>
</reference>
<gene>
    <name evidence="1" type="ORF">EDD33_0174</name>
</gene>
<dbReference type="AlphaFoldDB" id="A0A3N2CPV2"/>
<name>A0A3N2CPV2_9ACTN</name>
<proteinExistence type="predicted"/>
<sequence length="128" mass="13805">MKAVGCVAVVLVALVGGFLAVTTFVLTRGGDESALTEKVELTVIDPQEKYDSTVGDGYKFDYAYQHDGTWYGGDDWVADDYWQPGSALLACIDPADPAQHVITYRYERCGQESIVGSGPIEATPRPAP</sequence>
<evidence type="ECO:0000313" key="2">
    <source>
        <dbReference type="Proteomes" id="UP000281738"/>
    </source>
</evidence>
<evidence type="ECO:0000313" key="1">
    <source>
        <dbReference type="EMBL" id="ROR89354.1"/>
    </source>
</evidence>
<protein>
    <submittedName>
        <fullName evidence="1">Uncharacterized protein</fullName>
    </submittedName>
</protein>
<comment type="caution">
    <text evidence="1">The sequence shown here is derived from an EMBL/GenBank/DDBJ whole genome shotgun (WGS) entry which is preliminary data.</text>
</comment>